<evidence type="ECO:0000256" key="5">
    <source>
        <dbReference type="SAM" id="MobiDB-lite"/>
    </source>
</evidence>
<gene>
    <name evidence="8" type="ORF">ACFQRF_00080</name>
</gene>
<feature type="region of interest" description="Disordered" evidence="5">
    <location>
        <begin position="1"/>
        <end position="34"/>
    </location>
</feature>
<feature type="transmembrane region" description="Helical" evidence="6">
    <location>
        <begin position="184"/>
        <end position="202"/>
    </location>
</feature>
<evidence type="ECO:0000256" key="6">
    <source>
        <dbReference type="SAM" id="Phobius"/>
    </source>
</evidence>
<keyword evidence="9" id="KW-1185">Reference proteome</keyword>
<dbReference type="RefSeq" id="WP_379867910.1">
    <property type="nucleotide sequence ID" value="NZ_JBHTBH010000001.1"/>
</dbReference>
<reference evidence="9" key="1">
    <citation type="journal article" date="2019" name="Int. J. Syst. Evol. Microbiol.">
        <title>The Global Catalogue of Microorganisms (GCM) 10K type strain sequencing project: providing services to taxonomists for standard genome sequencing and annotation.</title>
        <authorList>
            <consortium name="The Broad Institute Genomics Platform"/>
            <consortium name="The Broad Institute Genome Sequencing Center for Infectious Disease"/>
            <person name="Wu L."/>
            <person name="Ma J."/>
        </authorList>
    </citation>
    <scope>NUCLEOTIDE SEQUENCE [LARGE SCALE GENOMIC DNA]</scope>
    <source>
        <strain evidence="9">CGMCC 4.7382</strain>
    </source>
</reference>
<comment type="subcellular location">
    <subcellularLocation>
        <location evidence="1">Membrane</location>
        <topology evidence="1">Multi-pass membrane protein</topology>
    </subcellularLocation>
</comment>
<name>A0ABW2K9X2_9ACTN</name>
<dbReference type="PANTHER" id="PTHR40763:SF4">
    <property type="entry name" value="DUF1707 DOMAIN-CONTAINING PROTEIN"/>
    <property type="match status" value="1"/>
</dbReference>
<evidence type="ECO:0000256" key="3">
    <source>
        <dbReference type="ARBA" id="ARBA00022989"/>
    </source>
</evidence>
<evidence type="ECO:0000313" key="9">
    <source>
        <dbReference type="Proteomes" id="UP001596540"/>
    </source>
</evidence>
<accession>A0ABW2K9X2</accession>
<dbReference type="Pfam" id="PF08044">
    <property type="entry name" value="DUF1707"/>
    <property type="match status" value="1"/>
</dbReference>
<organism evidence="8 9">
    <name type="scientific">Marinactinospora rubrisoli</name>
    <dbReference type="NCBI Taxonomy" id="2715399"/>
    <lineage>
        <taxon>Bacteria</taxon>
        <taxon>Bacillati</taxon>
        <taxon>Actinomycetota</taxon>
        <taxon>Actinomycetes</taxon>
        <taxon>Streptosporangiales</taxon>
        <taxon>Nocardiopsidaceae</taxon>
        <taxon>Marinactinospora</taxon>
    </lineage>
</organism>
<dbReference type="EMBL" id="JBHTBH010000001">
    <property type="protein sequence ID" value="MFC7326123.1"/>
    <property type="molecule type" value="Genomic_DNA"/>
</dbReference>
<protein>
    <submittedName>
        <fullName evidence="8">DUF1707 and DUF4870 domain-containing protein</fullName>
    </submittedName>
</protein>
<dbReference type="PANTHER" id="PTHR40763">
    <property type="entry name" value="MEMBRANE PROTEIN-RELATED"/>
    <property type="match status" value="1"/>
</dbReference>
<evidence type="ECO:0000256" key="2">
    <source>
        <dbReference type="ARBA" id="ARBA00022692"/>
    </source>
</evidence>
<feature type="transmembrane region" description="Helical" evidence="6">
    <location>
        <begin position="152"/>
        <end position="178"/>
    </location>
</feature>
<keyword evidence="2 6" id="KW-0812">Transmembrane</keyword>
<sequence>MAVVDRTPPPWVPGDPRRRDFAQPAPAQLRVTHADRDAVADRLKEAYADGQLDHDEFEERLDLAMGAKVRGELEPLLADLAPQRPAGGTPASPFAARAPEAEPDREERLWALGGHLSGYFTLALGPLLVLVLKGNGSPYVRRQAMEALNYQLNFLIASVLVPLVAILTLGLGLVVYLFMALGWVVLPGIAALGSALGFSWRYPLTWRIVKDRTDGAAGAGR</sequence>
<feature type="domain" description="DUF1707" evidence="7">
    <location>
        <begin position="29"/>
        <end position="80"/>
    </location>
</feature>
<keyword evidence="3 6" id="KW-1133">Transmembrane helix</keyword>
<evidence type="ECO:0000256" key="1">
    <source>
        <dbReference type="ARBA" id="ARBA00004141"/>
    </source>
</evidence>
<evidence type="ECO:0000313" key="8">
    <source>
        <dbReference type="EMBL" id="MFC7326123.1"/>
    </source>
</evidence>
<evidence type="ECO:0000256" key="4">
    <source>
        <dbReference type="ARBA" id="ARBA00023136"/>
    </source>
</evidence>
<proteinExistence type="predicted"/>
<dbReference type="Proteomes" id="UP001596540">
    <property type="component" value="Unassembled WGS sequence"/>
</dbReference>
<comment type="caution">
    <text evidence="8">The sequence shown here is derived from an EMBL/GenBank/DDBJ whole genome shotgun (WGS) entry which is preliminary data.</text>
</comment>
<dbReference type="InterPro" id="IPR012551">
    <property type="entry name" value="DUF1707_SHOCT-like"/>
</dbReference>
<dbReference type="InterPro" id="IPR019109">
    <property type="entry name" value="MamF_MmsF"/>
</dbReference>
<feature type="transmembrane region" description="Helical" evidence="6">
    <location>
        <begin position="109"/>
        <end position="132"/>
    </location>
</feature>
<dbReference type="Pfam" id="PF09685">
    <property type="entry name" value="MamF_MmsF"/>
    <property type="match status" value="1"/>
</dbReference>
<keyword evidence="4 6" id="KW-0472">Membrane</keyword>
<evidence type="ECO:0000259" key="7">
    <source>
        <dbReference type="Pfam" id="PF08044"/>
    </source>
</evidence>